<dbReference type="Proteomes" id="UP000292957">
    <property type="component" value="Unassembled WGS sequence"/>
</dbReference>
<feature type="region of interest" description="Disordered" evidence="1">
    <location>
        <begin position="664"/>
        <end position="759"/>
    </location>
</feature>
<dbReference type="GO" id="GO:0035091">
    <property type="term" value="F:phosphatidylinositol binding"/>
    <property type="evidence" value="ECO:0007669"/>
    <property type="project" value="InterPro"/>
</dbReference>
<accession>A0A4Q9N339</accession>
<feature type="region of interest" description="Disordered" evidence="1">
    <location>
        <begin position="263"/>
        <end position="333"/>
    </location>
</feature>
<organism evidence="2">
    <name type="scientific">Dichomitus squalens</name>
    <dbReference type="NCBI Taxonomy" id="114155"/>
    <lineage>
        <taxon>Eukaryota</taxon>
        <taxon>Fungi</taxon>
        <taxon>Dikarya</taxon>
        <taxon>Basidiomycota</taxon>
        <taxon>Agaricomycotina</taxon>
        <taxon>Agaricomycetes</taxon>
        <taxon>Polyporales</taxon>
        <taxon>Polyporaceae</taxon>
        <taxon>Dichomitus</taxon>
    </lineage>
</organism>
<feature type="compositionally biased region" description="Basic and acidic residues" evidence="1">
    <location>
        <begin position="690"/>
        <end position="702"/>
    </location>
</feature>
<proteinExistence type="predicted"/>
<feature type="compositionally biased region" description="Polar residues" evidence="1">
    <location>
        <begin position="743"/>
        <end position="754"/>
    </location>
</feature>
<feature type="compositionally biased region" description="Polar residues" evidence="1">
    <location>
        <begin position="269"/>
        <end position="284"/>
    </location>
</feature>
<name>A0A4Q9N339_9APHY</name>
<feature type="region of interest" description="Disordered" evidence="1">
    <location>
        <begin position="606"/>
        <end position="629"/>
    </location>
</feature>
<dbReference type="EMBL" id="ML143391">
    <property type="protein sequence ID" value="TBU33401.1"/>
    <property type="molecule type" value="Genomic_DNA"/>
</dbReference>
<evidence type="ECO:0000313" key="2">
    <source>
        <dbReference type="EMBL" id="TBU33401.1"/>
    </source>
</evidence>
<dbReference type="OrthoDB" id="3244370at2759"/>
<dbReference type="InterPro" id="IPR036871">
    <property type="entry name" value="PX_dom_sf"/>
</dbReference>
<dbReference type="Gene3D" id="3.30.1520.10">
    <property type="entry name" value="Phox-like domain"/>
    <property type="match status" value="1"/>
</dbReference>
<gene>
    <name evidence="2" type="ORF">BD311DRAFT_434262</name>
</gene>
<evidence type="ECO:0000256" key="1">
    <source>
        <dbReference type="SAM" id="MobiDB-lite"/>
    </source>
</evidence>
<sequence length="881" mass="96489">MALFIEGIHQGGPGTGSLGGPPSGHNYKRAVYRPAPKEFTVEVLPPAKFGSGFCYGMRIFPLETGDIIDSRSTKSGSSWNQEYDIWRRWEDCLWFQEILEGEYSLMARQKRSRLAAGKGVKKNGVYIHSDQAASFESLPPGPDANTIAKDIHEHIPRLTKKGTLFRASQSTIEQRGREFEALIYALWQPDVPMLIKELRDTKLIRDFFGFWRRDQDHERKRQSGTSKSPGSVRNSVSSSAFSMYFSASTLSLSLPNAYADLPPSPALPTFQSPPGSPRQSSFQRDNPRRRSTGSGSKGRVAPPVTYATSDSSASTLSVGERQSPSPVPGEPAQDMTFYVSARGSLALNTDDADTRAEYVPSPLSARVQPQPWMRRSDYSFPPEDIGQDEIVLAPEAEVTKSPGEFHPGLQALPEDSELVPVSPRLPVASGSGGAYDSDIEEGTRIRVRRARNNSCPDRSNRQCLFLAGDVPKSAHSSGAFSILEELRLDTRRIQSAQLDDQLLRTPTHTSSSRTSSVAFSNFSGAGESWRSSWRTSMASESSNAQSFATGFSNGSCADFDPRDNRHSIASTYSTSTSGRHTALARRQSMETLKSIMSDLTIDSTIAQRSFTPPPHADSSLRRSLSAGSRRPVSIMATLEGQEDYWNDQQDDLIDAYFYDPDLNALHPNAFEEPPRTPPPAPQQQLPSQREPSKEISTPDRFPKPFQNRPPGQFHLPWSPPTIPGLDDRPTSVPASAPPVRPETSWSMNSGASSPPNSPMAMAESITLKAVLQESIVLLRVPRAAPLQEVRTRLRDKFAAQEGVQLSRAFVVGWAPSASQPGGGVAGMAALRGRPRSNSASSVGTLNPQALRYVYTDQEWRAAVDACAGGKMTIRLFNAQPI</sequence>
<reference evidence="2" key="1">
    <citation type="submission" date="2019-01" db="EMBL/GenBank/DDBJ databases">
        <title>Draft genome sequences of three monokaryotic isolates of the white-rot basidiomycete fungus Dichomitus squalens.</title>
        <authorList>
            <consortium name="DOE Joint Genome Institute"/>
            <person name="Lopez S.C."/>
            <person name="Andreopoulos B."/>
            <person name="Pangilinan J."/>
            <person name="Lipzen A."/>
            <person name="Riley R."/>
            <person name="Ahrendt S."/>
            <person name="Ng V."/>
            <person name="Barry K."/>
            <person name="Daum C."/>
            <person name="Grigoriev I.V."/>
            <person name="Hilden K.S."/>
            <person name="Makela M.R."/>
            <person name="de Vries R.P."/>
        </authorList>
    </citation>
    <scope>NUCLEOTIDE SEQUENCE [LARGE SCALE GENOMIC DNA]</scope>
    <source>
        <strain evidence="2">OM18370.1</strain>
    </source>
</reference>
<dbReference type="AlphaFoldDB" id="A0A4Q9N339"/>
<evidence type="ECO:0008006" key="3">
    <source>
        <dbReference type="Google" id="ProtNLM"/>
    </source>
</evidence>
<protein>
    <recommendedName>
        <fullName evidence="3">PX domain-containing protein</fullName>
    </recommendedName>
</protein>
<feature type="compositionally biased region" description="Polar residues" evidence="1">
    <location>
        <begin position="306"/>
        <end position="324"/>
    </location>
</feature>